<keyword evidence="3" id="KW-1185">Reference proteome</keyword>
<dbReference type="RefSeq" id="WP_054532587.1">
    <property type="nucleotide sequence ID" value="NZ_LGKP01000004.1"/>
</dbReference>
<dbReference type="OrthoDB" id="272907at2"/>
<proteinExistence type="predicted"/>
<evidence type="ECO:0000313" key="2">
    <source>
        <dbReference type="EMBL" id="KPL91639.1"/>
    </source>
</evidence>
<feature type="region of interest" description="Disordered" evidence="1">
    <location>
        <begin position="276"/>
        <end position="312"/>
    </location>
</feature>
<name>A0A0P6YLZ4_9CHLR</name>
<gene>
    <name evidence="2" type="ORF">SE18_01190</name>
</gene>
<dbReference type="STRING" id="70996.SE18_01190"/>
<dbReference type="EMBL" id="LGKP01000004">
    <property type="protein sequence ID" value="KPL91639.1"/>
    <property type="molecule type" value="Genomic_DNA"/>
</dbReference>
<comment type="caution">
    <text evidence="2">The sequence shown here is derived from an EMBL/GenBank/DDBJ whole genome shotgun (WGS) entry which is preliminary data.</text>
</comment>
<dbReference type="AlphaFoldDB" id="A0A0P6YLZ4"/>
<reference evidence="2 3" key="1">
    <citation type="submission" date="2015-07" db="EMBL/GenBank/DDBJ databases">
        <title>Whole genome sequence of Herpetosiphon geysericola DSM 7119.</title>
        <authorList>
            <person name="Hemp J."/>
            <person name="Ward L.M."/>
            <person name="Pace L.A."/>
            <person name="Fischer W.W."/>
        </authorList>
    </citation>
    <scope>NUCLEOTIDE SEQUENCE [LARGE SCALE GENOMIC DNA]</scope>
    <source>
        <strain evidence="2 3">DSM 7119</strain>
    </source>
</reference>
<accession>A0A0P6YLZ4</accession>
<sequence>MDKPLNYVISLPERTLRAGAALVGGLVNEASNVIVPKSLRNTRLYQVTFERLLRITIELVGDVKNVYTDETMGIEELTKRKIAGNAVELVGFLSLGWSPLWFLAAASDVTSGTRTYLAALVSELQQRQLLPAEANIDSVDALLERLEGTSGVAADTVDLPPLDVSALRSSWETIKANASSLPAPTALADTFDQLRETARTEGQSLLDVSAVVAAGALQAGWSLGNTHIFEYYRESLNAIQEEGLLEFARRVTTPYFERAAKHFDPAEETYTDRFLRQLDGPPAPEQPQATEQTQATNIPIVNEDSKPADEAK</sequence>
<feature type="compositionally biased region" description="Low complexity" evidence="1">
    <location>
        <begin position="286"/>
        <end position="296"/>
    </location>
</feature>
<feature type="compositionally biased region" description="Basic and acidic residues" evidence="1">
    <location>
        <begin position="303"/>
        <end position="312"/>
    </location>
</feature>
<protein>
    <submittedName>
        <fullName evidence="2">Uncharacterized protein</fullName>
    </submittedName>
</protein>
<organism evidence="2 3">
    <name type="scientific">Herpetosiphon geysericola</name>
    <dbReference type="NCBI Taxonomy" id="70996"/>
    <lineage>
        <taxon>Bacteria</taxon>
        <taxon>Bacillati</taxon>
        <taxon>Chloroflexota</taxon>
        <taxon>Chloroflexia</taxon>
        <taxon>Herpetosiphonales</taxon>
        <taxon>Herpetosiphonaceae</taxon>
        <taxon>Herpetosiphon</taxon>
    </lineage>
</organism>
<evidence type="ECO:0000313" key="3">
    <source>
        <dbReference type="Proteomes" id="UP000050277"/>
    </source>
</evidence>
<dbReference type="Proteomes" id="UP000050277">
    <property type="component" value="Unassembled WGS sequence"/>
</dbReference>
<evidence type="ECO:0000256" key="1">
    <source>
        <dbReference type="SAM" id="MobiDB-lite"/>
    </source>
</evidence>